<proteinExistence type="predicted"/>
<dbReference type="AlphaFoldDB" id="R4XFS1"/>
<feature type="compositionally biased region" description="Polar residues" evidence="1">
    <location>
        <begin position="459"/>
        <end position="475"/>
    </location>
</feature>
<keyword evidence="3" id="KW-1185">Reference proteome</keyword>
<dbReference type="VEuPathDB" id="FungiDB:TAPDE_002212"/>
<name>R4XFS1_TAPDE</name>
<accession>R4XFS1</accession>
<evidence type="ECO:0000313" key="3">
    <source>
        <dbReference type="Proteomes" id="UP000013776"/>
    </source>
</evidence>
<dbReference type="Proteomes" id="UP000013776">
    <property type="component" value="Unassembled WGS sequence"/>
</dbReference>
<feature type="compositionally biased region" description="Polar residues" evidence="1">
    <location>
        <begin position="336"/>
        <end position="350"/>
    </location>
</feature>
<reference evidence="2 3" key="1">
    <citation type="journal article" date="2013" name="MBio">
        <title>Genome sequencing of the plant pathogen Taphrina deformans, the causal agent of peach leaf curl.</title>
        <authorList>
            <person name="Cisse O.H."/>
            <person name="Almeida J.M.G.C.F."/>
            <person name="Fonseca A."/>
            <person name="Kumar A.A."/>
            <person name="Salojaervi J."/>
            <person name="Overmyer K."/>
            <person name="Hauser P.M."/>
            <person name="Pagni M."/>
        </authorList>
    </citation>
    <scope>NUCLEOTIDE SEQUENCE [LARGE SCALE GENOMIC DNA]</scope>
    <source>
        <strain evidence="3">PYCC 5710 / ATCC 11124 / CBS 356.35 / IMI 108563 / JCM 9778 / NBRC 8474</strain>
    </source>
</reference>
<comment type="caution">
    <text evidence="2">The sequence shown here is derived from an EMBL/GenBank/DDBJ whole genome shotgun (WGS) entry which is preliminary data.</text>
</comment>
<gene>
    <name evidence="2" type="ORF">TAPDE_002212</name>
</gene>
<evidence type="ECO:0000313" key="2">
    <source>
        <dbReference type="EMBL" id="CCG82214.1"/>
    </source>
</evidence>
<dbReference type="EMBL" id="CAHR02000074">
    <property type="protein sequence ID" value="CCG82214.1"/>
    <property type="molecule type" value="Genomic_DNA"/>
</dbReference>
<sequence>MQHVQRFASGQIVPMNVTDNKLPGQSKITIIEVKSNHNITADLDIYSTPLNGAPRKVAMPKLDRCAIAGECFVRLAWYPRTSGGRHTETCIDFIFVKDVAANLKSKNLKASIFDSPEIYDDAFPVVASNAPTSPNDISSVIPQASYHSAIVSGPSQSGASNYSPDADDTPKTEFASQDYSTEFKSSSNYQDSLSAINDISAAGQISSIDPASYSDSQRSLAEKGRIASARVQKNQVSRLNTFDKDFEKLQLDYDDIMRSKSTTEQQILLRDRSQQMQRQLEDNHVTKPSMNIYSTTTVPVTKEVKSSLISPPHVAEKFQTESYSSTGKHDVKDTHAQTVTTPKDTTSSIAKDSKPSPAGANSVKDTHTQTVTTPKDTTSSIAKDSKPSPAGANPTTSATSASGNSVKTDDSAPKKLVALPGQKSLTTEINGNAQAYPARPTEGDKSKASPAKPAAKSAIPQSEVKSADKPTSTSPKKPVDGGKAPEQPKSSSSISSPVAPAGATVKVTDNAPKVQAPPATDKGVKSGPGAVTKPTTSDNAAPVKPPGSSTPPDSIPGKGKRSIRFVS</sequence>
<organism evidence="2 3">
    <name type="scientific">Taphrina deformans (strain PYCC 5710 / ATCC 11124 / CBS 356.35 / IMI 108563 / JCM 9778 / NBRC 8474)</name>
    <name type="common">Peach leaf curl fungus</name>
    <name type="synonym">Lalaria deformans</name>
    <dbReference type="NCBI Taxonomy" id="1097556"/>
    <lineage>
        <taxon>Eukaryota</taxon>
        <taxon>Fungi</taxon>
        <taxon>Dikarya</taxon>
        <taxon>Ascomycota</taxon>
        <taxon>Taphrinomycotina</taxon>
        <taxon>Taphrinomycetes</taxon>
        <taxon>Taphrinales</taxon>
        <taxon>Taphrinaceae</taxon>
        <taxon>Taphrina</taxon>
    </lineage>
</organism>
<feature type="compositionally biased region" description="Polar residues" evidence="1">
    <location>
        <begin position="423"/>
        <end position="433"/>
    </location>
</feature>
<evidence type="ECO:0000256" key="1">
    <source>
        <dbReference type="SAM" id="MobiDB-lite"/>
    </source>
</evidence>
<feature type="compositionally biased region" description="Polar residues" evidence="1">
    <location>
        <begin position="368"/>
        <end position="382"/>
    </location>
</feature>
<feature type="region of interest" description="Disordered" evidence="1">
    <location>
        <begin position="320"/>
        <end position="567"/>
    </location>
</feature>
<feature type="compositionally biased region" description="Low complexity" evidence="1">
    <location>
        <begin position="448"/>
        <end position="458"/>
    </location>
</feature>
<protein>
    <submittedName>
        <fullName evidence="2">LisH domain-containing protein C1711.05</fullName>
    </submittedName>
</protein>
<dbReference type="STRING" id="1097556.R4XFS1"/>
<feature type="compositionally biased region" description="Basic residues" evidence="1">
    <location>
        <begin position="558"/>
        <end position="567"/>
    </location>
</feature>
<feature type="compositionally biased region" description="Polar residues" evidence="1">
    <location>
        <begin position="393"/>
        <end position="406"/>
    </location>
</feature>